<comment type="caution">
    <text evidence="1">The sequence shown here is derived from an EMBL/GenBank/DDBJ whole genome shotgun (WGS) entry which is preliminary data.</text>
</comment>
<dbReference type="PATRIC" id="fig|28037.93.peg.693"/>
<accession>A0A081QNW4</accession>
<evidence type="ECO:0000313" key="2">
    <source>
        <dbReference type="Proteomes" id="UP000028089"/>
    </source>
</evidence>
<dbReference type="RefSeq" id="WP_042750689.1">
    <property type="nucleotide sequence ID" value="NZ_JPFY01000013.1"/>
</dbReference>
<dbReference type="EMBL" id="JPFY01000013">
    <property type="protein sequence ID" value="KEQ44637.1"/>
    <property type="molecule type" value="Genomic_DNA"/>
</dbReference>
<dbReference type="InterPro" id="IPR048042">
    <property type="entry name" value="TipC-like"/>
</dbReference>
<name>A0A081QNW4_STRMT</name>
<gene>
    <name evidence="1" type="ORF">SK578_0733</name>
</gene>
<dbReference type="NCBIfam" id="NF033863">
    <property type="entry name" value="immun_TipC_fam"/>
    <property type="match status" value="1"/>
</dbReference>
<sequence length="208" mass="25315">MRKKKFVIFSLLMVLLLSFSGFQYYKYQRVHNIFDEIYYEESDYHNYTFLWKGRTFYKLKGLKIVDNDSQEISIHSIDYKSVDLPNTIHSLGYYFYFGFQEMTKVGIEMRLRIPNTETSINVDYLYDVNNQQLERFIWYHDEKSERYYHQSQVEDFLAKHGKTVDEIRKEADNVLRNKVLKDWTTIYSSRFSPDNWGEVSVKDIWRTE</sequence>
<protein>
    <recommendedName>
        <fullName evidence="3">TipC family immunity protein</fullName>
    </recommendedName>
</protein>
<proteinExistence type="predicted"/>
<evidence type="ECO:0000313" key="1">
    <source>
        <dbReference type="EMBL" id="KEQ44637.1"/>
    </source>
</evidence>
<evidence type="ECO:0008006" key="3">
    <source>
        <dbReference type="Google" id="ProtNLM"/>
    </source>
</evidence>
<reference evidence="1 2" key="1">
    <citation type="submission" date="2014-05" db="EMBL/GenBank/DDBJ databases">
        <authorList>
            <person name="Daugherty S.C."/>
            <person name="Tallon L.J."/>
            <person name="Sadzewicz L."/>
            <person name="Kilian M."/>
            <person name="Tettelin H."/>
        </authorList>
    </citation>
    <scope>NUCLEOTIDE SEQUENCE [LARGE SCALE GENOMIC DNA]</scope>
    <source>
        <strain evidence="1 2">SK578</strain>
    </source>
</reference>
<dbReference type="Proteomes" id="UP000028089">
    <property type="component" value="Unassembled WGS sequence"/>
</dbReference>
<organism evidence="1 2">
    <name type="scientific">Streptococcus mitis</name>
    <dbReference type="NCBI Taxonomy" id="28037"/>
    <lineage>
        <taxon>Bacteria</taxon>
        <taxon>Bacillati</taxon>
        <taxon>Bacillota</taxon>
        <taxon>Bacilli</taxon>
        <taxon>Lactobacillales</taxon>
        <taxon>Streptococcaceae</taxon>
        <taxon>Streptococcus</taxon>
        <taxon>Streptococcus mitis group</taxon>
    </lineage>
</organism>
<dbReference type="AlphaFoldDB" id="A0A081QNW4"/>